<feature type="transmembrane region" description="Helical" evidence="1">
    <location>
        <begin position="386"/>
        <end position="405"/>
    </location>
</feature>
<gene>
    <name evidence="2" type="ORF">NEQG_00865</name>
</gene>
<dbReference type="InParanoid" id="I3EIJ9"/>
<name>I3EIJ9_NEMP3</name>
<feature type="transmembrane region" description="Helical" evidence="1">
    <location>
        <begin position="81"/>
        <end position="103"/>
    </location>
</feature>
<keyword evidence="1" id="KW-0812">Transmembrane</keyword>
<evidence type="ECO:0000313" key="2">
    <source>
        <dbReference type="EMBL" id="EIJ89046.1"/>
    </source>
</evidence>
<keyword evidence="1" id="KW-0472">Membrane</keyword>
<dbReference type="HOGENOM" id="CLU_480655_0_0_1"/>
<reference evidence="2" key="1">
    <citation type="submission" date="2011-01" db="EMBL/GenBank/DDBJ databases">
        <title>The Genome Sequence of Nematocida parisii strain ERTm3.</title>
        <authorList>
            <consortium name="The Broad Institute Genome Sequencing Platform"/>
            <consortium name="The Broad Institute Genome Sequencing Center for Infectious Disease"/>
            <person name="Cuomo C."/>
            <person name="Troemel E."/>
            <person name="Young S.K."/>
            <person name="Zeng Q."/>
            <person name="Gargeya S."/>
            <person name="Fitzgerald M."/>
            <person name="Haas B."/>
            <person name="Abouelleil A."/>
            <person name="Alvarado L."/>
            <person name="Arachchi H.M."/>
            <person name="Berlin A."/>
            <person name="Chapman S.B."/>
            <person name="Gearin G."/>
            <person name="Goldberg J."/>
            <person name="Griggs A."/>
            <person name="Gujja S."/>
            <person name="Hansen M."/>
            <person name="Heiman D."/>
            <person name="Howarth C."/>
            <person name="Larimer J."/>
            <person name="Lui A."/>
            <person name="MacDonald P.J.P."/>
            <person name="McCowen C."/>
            <person name="Montmayeur A."/>
            <person name="Murphy C."/>
            <person name="Neiman D."/>
            <person name="Pearson M."/>
            <person name="Priest M."/>
            <person name="Roberts A."/>
            <person name="Saif S."/>
            <person name="Shea T."/>
            <person name="Sisk P."/>
            <person name="Stolte C."/>
            <person name="Sykes S."/>
            <person name="Wortman J."/>
            <person name="Nusbaum C."/>
            <person name="Birren B."/>
        </authorList>
    </citation>
    <scope>NUCLEOTIDE SEQUENCE</scope>
    <source>
        <strain evidence="2">ERTm3</strain>
    </source>
</reference>
<dbReference type="AlphaFoldDB" id="I3EIJ9"/>
<dbReference type="OrthoDB" id="2189535at2759"/>
<feature type="transmembrane region" description="Helical" evidence="1">
    <location>
        <begin position="123"/>
        <end position="143"/>
    </location>
</feature>
<keyword evidence="1" id="KW-1133">Transmembrane helix</keyword>
<feature type="transmembrane region" description="Helical" evidence="1">
    <location>
        <begin position="324"/>
        <end position="355"/>
    </location>
</feature>
<feature type="transmembrane region" description="Helical" evidence="1">
    <location>
        <begin position="278"/>
        <end position="303"/>
    </location>
</feature>
<sequence length="562" mass="62524">MGDINIKTSSFGAYKDVEKQIKSQGVMKFKKEEETTAMYFARMGSNTLFGIMVILMFVGWISILLQMEIPAFTLVGLSKTACLLIVDLILSAGWVIFMASSVLGISKGMEYLFSLDTRLFSTVSASVLIACGSVGWATLIMRVCSGIFGIWFNDYYMCVWTLTSLSTFICTVGVVLNYYSRFFFTENANDIDKPLFDIKSDEPVPDLKIDILDKNTNAPNNIYLVGEKPSDQILNVTEGTVIPTAGDALAKGRATFQEESNKIITGQKNIKKYFTDYIIYWALIIGFPFIFLPLLAGTFSFTSGIHWITLMSTWFNSTTKINQVFFFLIIGTLNWIFSVFIRVVSLICGSCIGVYRYSENGVFADVYNKISTIGSKFIFTSFKETLLVTSVNTVFSLCFLLSSLGKLISGSSNGISIALYMLILSISIIMTFFSSILSLFSAFKYVKLGMYPSSLAEYANMSSLDTDWKSYLTMCMILCLTVVFLLLVFGSAFSTLGINPYRIFITGTGSTSMLKTISSKVYLIIGYSILMLLFVIIPSIFEIVKSRPGLAKDLVINKVLLK</sequence>
<dbReference type="VEuPathDB" id="MicrosporidiaDB:NEQG_00865"/>
<dbReference type="Proteomes" id="UP000002872">
    <property type="component" value="Unassembled WGS sequence"/>
</dbReference>
<organism evidence="2 3">
    <name type="scientific">Nematocida parisii (strain ERTm3)</name>
    <name type="common">Nematode killer fungus</name>
    <dbReference type="NCBI Taxonomy" id="935791"/>
    <lineage>
        <taxon>Eukaryota</taxon>
        <taxon>Fungi</taxon>
        <taxon>Fungi incertae sedis</taxon>
        <taxon>Microsporidia</taxon>
        <taxon>Nematocida</taxon>
    </lineage>
</organism>
<evidence type="ECO:0000313" key="3">
    <source>
        <dbReference type="Proteomes" id="UP000002872"/>
    </source>
</evidence>
<protein>
    <submittedName>
        <fullName evidence="2">Uncharacterized protein</fullName>
    </submittedName>
</protein>
<feature type="transmembrane region" description="Helical" evidence="1">
    <location>
        <begin position="48"/>
        <end position="69"/>
    </location>
</feature>
<evidence type="ECO:0000256" key="1">
    <source>
        <dbReference type="SAM" id="Phobius"/>
    </source>
</evidence>
<feature type="transmembrane region" description="Helical" evidence="1">
    <location>
        <begin position="417"/>
        <end position="443"/>
    </location>
</feature>
<dbReference type="EMBL" id="GL870877">
    <property type="protein sequence ID" value="EIJ89046.1"/>
    <property type="molecule type" value="Genomic_DNA"/>
</dbReference>
<dbReference type="OMA" id="WVIFMAS"/>
<feature type="transmembrane region" description="Helical" evidence="1">
    <location>
        <begin position="521"/>
        <end position="541"/>
    </location>
</feature>
<accession>I3EIJ9</accession>
<proteinExistence type="predicted"/>
<feature type="transmembrane region" description="Helical" evidence="1">
    <location>
        <begin position="471"/>
        <end position="493"/>
    </location>
</feature>
<keyword evidence="3" id="KW-1185">Reference proteome</keyword>
<feature type="transmembrane region" description="Helical" evidence="1">
    <location>
        <begin position="155"/>
        <end position="179"/>
    </location>
</feature>